<evidence type="ECO:0000313" key="3">
    <source>
        <dbReference type="Proteomes" id="UP000637002"/>
    </source>
</evidence>
<dbReference type="Pfam" id="PF19802">
    <property type="entry name" value="DUF6285"/>
    <property type="match status" value="1"/>
</dbReference>
<proteinExistence type="predicted"/>
<dbReference type="RefSeq" id="WP_188612603.1">
    <property type="nucleotide sequence ID" value="NZ_BMGG01000012.1"/>
</dbReference>
<organism evidence="2 3">
    <name type="scientific">Chelatococcus reniformis</name>
    <dbReference type="NCBI Taxonomy" id="1494448"/>
    <lineage>
        <taxon>Bacteria</taxon>
        <taxon>Pseudomonadati</taxon>
        <taxon>Pseudomonadota</taxon>
        <taxon>Alphaproteobacteria</taxon>
        <taxon>Hyphomicrobiales</taxon>
        <taxon>Chelatococcaceae</taxon>
        <taxon>Chelatococcus</taxon>
    </lineage>
</organism>
<dbReference type="AlphaFoldDB" id="A0A916UXW4"/>
<accession>A0A916UXW4</accession>
<dbReference type="InterPro" id="IPR046252">
    <property type="entry name" value="DUF6285"/>
</dbReference>
<gene>
    <name evidence="2" type="ORF">GCM10010994_57280</name>
</gene>
<dbReference type="EMBL" id="BMGG01000012">
    <property type="protein sequence ID" value="GGC92034.1"/>
    <property type="molecule type" value="Genomic_DNA"/>
</dbReference>
<protein>
    <recommendedName>
        <fullName evidence="1">DUF6285 domain-containing protein</fullName>
    </recommendedName>
</protein>
<feature type="domain" description="DUF6285" evidence="1">
    <location>
        <begin position="25"/>
        <end position="114"/>
    </location>
</feature>
<dbReference type="Proteomes" id="UP000637002">
    <property type="component" value="Unassembled WGS sequence"/>
</dbReference>
<evidence type="ECO:0000313" key="2">
    <source>
        <dbReference type="EMBL" id="GGC92034.1"/>
    </source>
</evidence>
<comment type="caution">
    <text evidence="2">The sequence shown here is derived from an EMBL/GenBank/DDBJ whole genome shotgun (WGS) entry which is preliminary data.</text>
</comment>
<evidence type="ECO:0000259" key="1">
    <source>
        <dbReference type="Pfam" id="PF19802"/>
    </source>
</evidence>
<name>A0A916UXW4_9HYPH</name>
<sequence>MQDEPTPPEILGSVAAFLRDEIMAAVPAHLAFHVRVAANAVDLVRRELELAPAAEEAERARLEGLLGRGGAADELNRELADAIAARALDAATPGLVEHLWATSLEKLAVDQPGYSAYRRAKEISRQD</sequence>
<reference evidence="2" key="2">
    <citation type="submission" date="2020-09" db="EMBL/GenBank/DDBJ databases">
        <authorList>
            <person name="Sun Q."/>
            <person name="Zhou Y."/>
        </authorList>
    </citation>
    <scope>NUCLEOTIDE SEQUENCE</scope>
    <source>
        <strain evidence="2">CGMCC 1.12919</strain>
    </source>
</reference>
<keyword evidence="3" id="KW-1185">Reference proteome</keyword>
<reference evidence="2" key="1">
    <citation type="journal article" date="2014" name="Int. J. Syst. Evol. Microbiol.">
        <title>Complete genome sequence of Corynebacterium casei LMG S-19264T (=DSM 44701T), isolated from a smear-ripened cheese.</title>
        <authorList>
            <consortium name="US DOE Joint Genome Institute (JGI-PGF)"/>
            <person name="Walter F."/>
            <person name="Albersmeier A."/>
            <person name="Kalinowski J."/>
            <person name="Ruckert C."/>
        </authorList>
    </citation>
    <scope>NUCLEOTIDE SEQUENCE</scope>
    <source>
        <strain evidence="2">CGMCC 1.12919</strain>
    </source>
</reference>